<evidence type="ECO:0000313" key="8">
    <source>
        <dbReference type="Proteomes" id="UP000184295"/>
    </source>
</evidence>
<dbReference type="RefSeq" id="WP_072787992.1">
    <property type="nucleotide sequence ID" value="NZ_FQUL01000002.1"/>
</dbReference>
<keyword evidence="8" id="KW-1185">Reference proteome</keyword>
<dbReference type="SUPFAM" id="SSF53098">
    <property type="entry name" value="Ribonuclease H-like"/>
    <property type="match status" value="1"/>
</dbReference>
<dbReference type="Proteomes" id="UP000184295">
    <property type="component" value="Unassembled WGS sequence"/>
</dbReference>
<dbReference type="NCBIfam" id="TIGR00250">
    <property type="entry name" value="RNAse_H_YqgF"/>
    <property type="match status" value="1"/>
</dbReference>
<dbReference type="Gene3D" id="3.30.420.140">
    <property type="entry name" value="YqgF/RNase H-like domain"/>
    <property type="match status" value="1"/>
</dbReference>
<dbReference type="InterPro" id="IPR037027">
    <property type="entry name" value="YqgF/RNaseH-like_dom_sf"/>
</dbReference>
<dbReference type="GO" id="GO:0016788">
    <property type="term" value="F:hydrolase activity, acting on ester bonds"/>
    <property type="evidence" value="ECO:0007669"/>
    <property type="project" value="UniProtKB-UniRule"/>
</dbReference>
<reference evidence="8" key="1">
    <citation type="submission" date="2016-11" db="EMBL/GenBank/DDBJ databases">
        <authorList>
            <person name="Varghese N."/>
            <person name="Submissions S."/>
        </authorList>
    </citation>
    <scope>NUCLEOTIDE SEQUENCE [LARGE SCALE GENOMIC DNA]</scope>
    <source>
        <strain evidence="8">DSM 19514</strain>
    </source>
</reference>
<gene>
    <name evidence="7" type="ORF">SAMN02745225_00282</name>
</gene>
<dbReference type="STRING" id="1121881.SAMN02745225_00282"/>
<comment type="function">
    <text evidence="5">Could be a nuclease involved in processing of the 5'-end of pre-16S rRNA.</text>
</comment>
<dbReference type="PANTHER" id="PTHR33317">
    <property type="entry name" value="POLYNUCLEOTIDYL TRANSFERASE, RIBONUCLEASE H-LIKE SUPERFAMILY PROTEIN"/>
    <property type="match status" value="1"/>
</dbReference>
<dbReference type="CDD" id="cd16964">
    <property type="entry name" value="YqgF"/>
    <property type="match status" value="1"/>
</dbReference>
<dbReference type="Pfam" id="PF03652">
    <property type="entry name" value="RuvX"/>
    <property type="match status" value="1"/>
</dbReference>
<sequence>MRVVGIDLGDKRVGVAVSNSERTIAVPTGVFLRKGNARKDLKALADEIDDYDPEVVVVGLPLSLSGGLSAQAKRIVAESKVIARFLVGRSVELFDERYSSKQAERYMRETGHSSKTMRGTSDAYAASIILQAWLDNKAAGTPGPKDKG</sequence>
<dbReference type="InterPro" id="IPR005227">
    <property type="entry name" value="YqgF"/>
</dbReference>
<feature type="domain" description="YqgF/RNase H-like" evidence="6">
    <location>
        <begin position="1"/>
        <end position="103"/>
    </location>
</feature>
<dbReference type="EMBL" id="FQUL01000002">
    <property type="protein sequence ID" value="SHE31576.1"/>
    <property type="molecule type" value="Genomic_DNA"/>
</dbReference>
<comment type="subcellular location">
    <subcellularLocation>
        <location evidence="5">Cytoplasm</location>
    </subcellularLocation>
</comment>
<dbReference type="HAMAP" id="MF_00651">
    <property type="entry name" value="Nuclease_YqgF"/>
    <property type="match status" value="1"/>
</dbReference>
<keyword evidence="1 5" id="KW-0963">Cytoplasm</keyword>
<dbReference type="GO" id="GO:0004518">
    <property type="term" value="F:nuclease activity"/>
    <property type="evidence" value="ECO:0007669"/>
    <property type="project" value="UniProtKB-KW"/>
</dbReference>
<name>A0A1M4SHB5_9ACTN</name>
<organism evidence="7 8">
    <name type="scientific">Ferrithrix thermotolerans DSM 19514</name>
    <dbReference type="NCBI Taxonomy" id="1121881"/>
    <lineage>
        <taxon>Bacteria</taxon>
        <taxon>Bacillati</taxon>
        <taxon>Actinomycetota</taxon>
        <taxon>Acidimicrobiia</taxon>
        <taxon>Acidimicrobiales</taxon>
        <taxon>Acidimicrobiaceae</taxon>
        <taxon>Ferrithrix</taxon>
    </lineage>
</organism>
<dbReference type="EC" id="3.1.-.-" evidence="5"/>
<evidence type="ECO:0000256" key="1">
    <source>
        <dbReference type="ARBA" id="ARBA00022490"/>
    </source>
</evidence>
<evidence type="ECO:0000256" key="4">
    <source>
        <dbReference type="ARBA" id="ARBA00022801"/>
    </source>
</evidence>
<dbReference type="SMART" id="SM00732">
    <property type="entry name" value="YqgFc"/>
    <property type="match status" value="1"/>
</dbReference>
<evidence type="ECO:0000313" key="7">
    <source>
        <dbReference type="EMBL" id="SHE31576.1"/>
    </source>
</evidence>
<proteinExistence type="inferred from homology"/>
<evidence type="ECO:0000256" key="5">
    <source>
        <dbReference type="HAMAP-Rule" id="MF_00651"/>
    </source>
</evidence>
<dbReference type="GO" id="GO:0005829">
    <property type="term" value="C:cytosol"/>
    <property type="evidence" value="ECO:0007669"/>
    <property type="project" value="TreeGrafter"/>
</dbReference>
<accession>A0A1M4SHB5</accession>
<comment type="similarity">
    <text evidence="5">Belongs to the YqgF HJR family.</text>
</comment>
<evidence type="ECO:0000259" key="6">
    <source>
        <dbReference type="SMART" id="SM00732"/>
    </source>
</evidence>
<dbReference type="GO" id="GO:0000967">
    <property type="term" value="P:rRNA 5'-end processing"/>
    <property type="evidence" value="ECO:0007669"/>
    <property type="project" value="UniProtKB-UniRule"/>
</dbReference>
<dbReference type="InterPro" id="IPR012337">
    <property type="entry name" value="RNaseH-like_sf"/>
</dbReference>
<keyword evidence="2 5" id="KW-0690">Ribosome biogenesis</keyword>
<dbReference type="PANTHER" id="PTHR33317:SF4">
    <property type="entry name" value="POLYNUCLEOTIDYL TRANSFERASE, RIBONUCLEASE H-LIKE SUPERFAMILY PROTEIN"/>
    <property type="match status" value="1"/>
</dbReference>
<keyword evidence="4 5" id="KW-0378">Hydrolase</keyword>
<evidence type="ECO:0000256" key="2">
    <source>
        <dbReference type="ARBA" id="ARBA00022517"/>
    </source>
</evidence>
<keyword evidence="3 5" id="KW-0540">Nuclease</keyword>
<evidence type="ECO:0000256" key="3">
    <source>
        <dbReference type="ARBA" id="ARBA00022722"/>
    </source>
</evidence>
<dbReference type="AlphaFoldDB" id="A0A1M4SHB5"/>
<protein>
    <recommendedName>
        <fullName evidence="5">Putative pre-16S rRNA nuclease</fullName>
        <ecNumber evidence="5">3.1.-.-</ecNumber>
    </recommendedName>
</protein>
<dbReference type="InterPro" id="IPR006641">
    <property type="entry name" value="YqgF/RNaseH-like_dom"/>
</dbReference>